<dbReference type="Proteomes" id="UP000324800">
    <property type="component" value="Unassembled WGS sequence"/>
</dbReference>
<gene>
    <name evidence="1" type="ORF">EZS28_019869</name>
</gene>
<evidence type="ECO:0000313" key="2">
    <source>
        <dbReference type="Proteomes" id="UP000324800"/>
    </source>
</evidence>
<organism evidence="1 2">
    <name type="scientific">Streblomastix strix</name>
    <dbReference type="NCBI Taxonomy" id="222440"/>
    <lineage>
        <taxon>Eukaryota</taxon>
        <taxon>Metamonada</taxon>
        <taxon>Preaxostyla</taxon>
        <taxon>Oxymonadida</taxon>
        <taxon>Streblomastigidae</taxon>
        <taxon>Streblomastix</taxon>
    </lineage>
</organism>
<dbReference type="AlphaFoldDB" id="A0A5J4VQ32"/>
<evidence type="ECO:0000313" key="1">
    <source>
        <dbReference type="EMBL" id="KAA6384605.1"/>
    </source>
</evidence>
<accession>A0A5J4VQ32</accession>
<feature type="non-terminal residue" evidence="1">
    <location>
        <position position="268"/>
    </location>
</feature>
<dbReference type="EMBL" id="SNRW01005680">
    <property type="protein sequence ID" value="KAA6384605.1"/>
    <property type="molecule type" value="Genomic_DNA"/>
</dbReference>
<comment type="caution">
    <text evidence="1">The sequence shown here is derived from an EMBL/GenBank/DDBJ whole genome shotgun (WGS) entry which is preliminary data.</text>
</comment>
<sequence>MLVLMKLSNISGIAGIFWSVVNAGAKQSLDMLKGLFQVLPHFLVSMILLIPSLEDVTPCWPVLGGDILFGPRSGSRSRAICVSRFCFRIYASFLFNNGFVIASQIDDDVNLRNLLVFNLLQPEQWTLNSKLMIPFAYLFVASLLSITYAPSRCYAVLLLKREFIMFAAKKNRSHQLSFRFTFLRNAFSGPLLSYERSYLIDLLLIVQYLLTLQNLIDWAAIRVQYIIWLWYGRDGQQRWTQDFPPSGLVVLLVQNIGCAEIYLDYINS</sequence>
<name>A0A5J4VQ32_9EUKA</name>
<proteinExistence type="predicted"/>
<protein>
    <submittedName>
        <fullName evidence="1">Uncharacterized protein</fullName>
    </submittedName>
</protein>
<reference evidence="1 2" key="1">
    <citation type="submission" date="2019-03" db="EMBL/GenBank/DDBJ databases">
        <title>Single cell metagenomics reveals metabolic interactions within the superorganism composed of flagellate Streblomastix strix and complex community of Bacteroidetes bacteria on its surface.</title>
        <authorList>
            <person name="Treitli S.C."/>
            <person name="Kolisko M."/>
            <person name="Husnik F."/>
            <person name="Keeling P."/>
            <person name="Hampl V."/>
        </authorList>
    </citation>
    <scope>NUCLEOTIDE SEQUENCE [LARGE SCALE GENOMIC DNA]</scope>
    <source>
        <strain evidence="1">ST1C</strain>
    </source>
</reference>